<keyword evidence="2" id="KW-1185">Reference proteome</keyword>
<accession>A0A5N5WQP9</accession>
<gene>
    <name evidence="1" type="ORF">BDV29DRAFT_182569</name>
</gene>
<organism evidence="1 2">
    <name type="scientific">Aspergillus leporis</name>
    <dbReference type="NCBI Taxonomy" id="41062"/>
    <lineage>
        <taxon>Eukaryota</taxon>
        <taxon>Fungi</taxon>
        <taxon>Dikarya</taxon>
        <taxon>Ascomycota</taxon>
        <taxon>Pezizomycotina</taxon>
        <taxon>Eurotiomycetes</taxon>
        <taxon>Eurotiomycetidae</taxon>
        <taxon>Eurotiales</taxon>
        <taxon>Aspergillaceae</taxon>
        <taxon>Aspergillus</taxon>
        <taxon>Aspergillus subgen. Circumdati</taxon>
    </lineage>
</organism>
<dbReference type="EMBL" id="ML732337">
    <property type="protein sequence ID" value="KAB8069510.1"/>
    <property type="molecule type" value="Genomic_DNA"/>
</dbReference>
<sequence>MTDKGEDSLGEGSSVQGGLGIHQIHSLPVLQGVSPESIYSPAHQHQEPTQEDYVSPAVEFQRPSNYRNYYFNGYPPIALPPCQPVVRRQCCHHSVVERQFCVDRSETCDSCGRRPFLGWFYACSEDTSGFSDPIDPINGPFLSPWILKAMEDGHYTAEQREYAIHQKLDVVRMAERERGPVPPPLSMLYDPRSVVSDRNESDPWVEMVEDVSPHDSSFFDHGQPAASFAQAGQGSDIAQHPIPPPPCTFRACRHCERRYGNFEERTWVSLNEVCNDPSRPPPDSWELLNRPVSDAKLLRTMGLYPRPTRVDSLPAHGTAERRENISARLFSQENITSTNLPELVHHYLNISANSDDAERQSIEPRMSQSSGSITIGMAVPASVGEQWFSPSALRLGNEEGNTRK</sequence>
<evidence type="ECO:0000313" key="1">
    <source>
        <dbReference type="EMBL" id="KAB8069510.1"/>
    </source>
</evidence>
<dbReference type="Proteomes" id="UP000326565">
    <property type="component" value="Unassembled WGS sequence"/>
</dbReference>
<dbReference type="AlphaFoldDB" id="A0A5N5WQP9"/>
<proteinExistence type="predicted"/>
<evidence type="ECO:0000313" key="2">
    <source>
        <dbReference type="Proteomes" id="UP000326565"/>
    </source>
</evidence>
<dbReference type="OrthoDB" id="4776522at2759"/>
<reference evidence="1 2" key="1">
    <citation type="submission" date="2019-04" db="EMBL/GenBank/DDBJ databases">
        <title>Friends and foes A comparative genomics study of 23 Aspergillus species from section Flavi.</title>
        <authorList>
            <consortium name="DOE Joint Genome Institute"/>
            <person name="Kjaerbolling I."/>
            <person name="Vesth T."/>
            <person name="Frisvad J.C."/>
            <person name="Nybo J.L."/>
            <person name="Theobald S."/>
            <person name="Kildgaard S."/>
            <person name="Isbrandt T."/>
            <person name="Kuo A."/>
            <person name="Sato A."/>
            <person name="Lyhne E.K."/>
            <person name="Kogle M.E."/>
            <person name="Wiebenga A."/>
            <person name="Kun R.S."/>
            <person name="Lubbers R.J."/>
            <person name="Makela M.R."/>
            <person name="Barry K."/>
            <person name="Chovatia M."/>
            <person name="Clum A."/>
            <person name="Daum C."/>
            <person name="Haridas S."/>
            <person name="He G."/>
            <person name="LaButti K."/>
            <person name="Lipzen A."/>
            <person name="Mondo S."/>
            <person name="Riley R."/>
            <person name="Salamov A."/>
            <person name="Simmons B.A."/>
            <person name="Magnuson J.K."/>
            <person name="Henrissat B."/>
            <person name="Mortensen U.H."/>
            <person name="Larsen T.O."/>
            <person name="Devries R.P."/>
            <person name="Grigoriev I.V."/>
            <person name="Machida M."/>
            <person name="Baker S.E."/>
            <person name="Andersen M.R."/>
        </authorList>
    </citation>
    <scope>NUCLEOTIDE SEQUENCE [LARGE SCALE GENOMIC DNA]</scope>
    <source>
        <strain evidence="1 2">CBS 151.66</strain>
    </source>
</reference>
<protein>
    <submittedName>
        <fullName evidence="1">Uncharacterized protein</fullName>
    </submittedName>
</protein>
<name>A0A5N5WQP9_9EURO</name>